<name>A0A9D6V4Q2_9BACT</name>
<sequence length="100" mass="11212">MQKPDYHIFVCASFRGTEAKGKCIKKESLQLIPYLEEELADRGMNAMVSSTGCLKLCEEGPVMVVYPQGYWYRGVENEGAVDEILEALEEGKAAEKYLLT</sequence>
<dbReference type="Proteomes" id="UP000807825">
    <property type="component" value="Unassembled WGS sequence"/>
</dbReference>
<evidence type="ECO:0000313" key="2">
    <source>
        <dbReference type="Proteomes" id="UP000807825"/>
    </source>
</evidence>
<proteinExistence type="predicted"/>
<dbReference type="Gene3D" id="3.40.30.10">
    <property type="entry name" value="Glutaredoxin"/>
    <property type="match status" value="1"/>
</dbReference>
<organism evidence="1 2">
    <name type="scientific">Desulfomonile tiedjei</name>
    <dbReference type="NCBI Taxonomy" id="2358"/>
    <lineage>
        <taxon>Bacteria</taxon>
        <taxon>Pseudomonadati</taxon>
        <taxon>Thermodesulfobacteriota</taxon>
        <taxon>Desulfomonilia</taxon>
        <taxon>Desulfomonilales</taxon>
        <taxon>Desulfomonilaceae</taxon>
        <taxon>Desulfomonile</taxon>
    </lineage>
</organism>
<dbReference type="EMBL" id="JACRDE010000486">
    <property type="protein sequence ID" value="MBI5251494.1"/>
    <property type="molecule type" value="Genomic_DNA"/>
</dbReference>
<accession>A0A9D6V4Q2</accession>
<gene>
    <name evidence="1" type="ORF">HY912_18550</name>
</gene>
<protein>
    <submittedName>
        <fullName evidence="1">(2Fe-2S) ferredoxin domain-containing protein</fullName>
    </submittedName>
</protein>
<dbReference type="InterPro" id="IPR036249">
    <property type="entry name" value="Thioredoxin-like_sf"/>
</dbReference>
<dbReference type="AlphaFoldDB" id="A0A9D6V4Q2"/>
<dbReference type="CDD" id="cd02980">
    <property type="entry name" value="TRX_Fd_family"/>
    <property type="match status" value="1"/>
</dbReference>
<reference evidence="1" key="1">
    <citation type="submission" date="2020-07" db="EMBL/GenBank/DDBJ databases">
        <title>Huge and variable diversity of episymbiotic CPR bacteria and DPANN archaea in groundwater ecosystems.</title>
        <authorList>
            <person name="He C.Y."/>
            <person name="Keren R."/>
            <person name="Whittaker M."/>
            <person name="Farag I.F."/>
            <person name="Doudna J."/>
            <person name="Cate J.H.D."/>
            <person name="Banfield J.F."/>
        </authorList>
    </citation>
    <scope>NUCLEOTIDE SEQUENCE</scope>
    <source>
        <strain evidence="1">NC_groundwater_1664_Pr3_B-0.1um_52_9</strain>
    </source>
</reference>
<dbReference type="SUPFAM" id="SSF52833">
    <property type="entry name" value="Thioredoxin-like"/>
    <property type="match status" value="1"/>
</dbReference>
<comment type="caution">
    <text evidence="1">The sequence shown here is derived from an EMBL/GenBank/DDBJ whole genome shotgun (WGS) entry which is preliminary data.</text>
</comment>
<evidence type="ECO:0000313" key="1">
    <source>
        <dbReference type="EMBL" id="MBI5251494.1"/>
    </source>
</evidence>